<accession>A0ABQ9F0D5</accession>
<evidence type="ECO:0000259" key="3">
    <source>
        <dbReference type="Pfam" id="PF00248"/>
    </source>
</evidence>
<reference evidence="4 5" key="1">
    <citation type="submission" date="2022-12" db="EMBL/GenBank/DDBJ databases">
        <title>Chromosome-level genome of Tegillarca granosa.</title>
        <authorList>
            <person name="Kim J."/>
        </authorList>
    </citation>
    <scope>NUCLEOTIDE SEQUENCE [LARGE SCALE GENOMIC DNA]</scope>
    <source>
        <strain evidence="4">Teg-2019</strain>
        <tissue evidence="4">Adductor muscle</tissue>
    </source>
</reference>
<name>A0ABQ9F0D5_TEGGR</name>
<sequence>MAGSNSESKVEYNFLGKSGLKVSNICLGTMTFGIPENSPSIMRGPTQSNEEMSNKIMDKYVELGGNFLDTANVYSKGLSEKIIGNWLQGQKRDDIIIATKPHLWDSATPIEETYRALNDLVRCGKVRYVGVSNVSGWQLQKIVERLKQQYSLLCRHSEFEEFQVCVNEGIGVIPWSPLKGGLLTGKFKRGEKLDTEKSRIGFVSKDESMAMQIAPAWSKYADNESYWNLIELMGQTAKNHGKTIPQVALRWLLQKNIVSSVIIGATSVEQLENNMGAGTGWSLTLDE</sequence>
<dbReference type="InterPro" id="IPR023210">
    <property type="entry name" value="NADP_OxRdtase_dom"/>
</dbReference>
<gene>
    <name evidence="4" type="ORF">KUTeg_012760</name>
</gene>
<dbReference type="PANTHER" id="PTHR43364">
    <property type="entry name" value="NADH-SPECIFIC METHYLGLYOXAL REDUCTASE-RELATED"/>
    <property type="match status" value="1"/>
</dbReference>
<dbReference type="PANTHER" id="PTHR43364:SF4">
    <property type="entry name" value="NAD(P)-LINKED OXIDOREDUCTASE SUPERFAMILY PROTEIN"/>
    <property type="match status" value="1"/>
</dbReference>
<evidence type="ECO:0000256" key="2">
    <source>
        <dbReference type="ARBA" id="ARBA00038157"/>
    </source>
</evidence>
<evidence type="ECO:0000313" key="4">
    <source>
        <dbReference type="EMBL" id="KAJ8310895.1"/>
    </source>
</evidence>
<protein>
    <recommendedName>
        <fullName evidence="3">NADP-dependent oxidoreductase domain-containing protein</fullName>
    </recommendedName>
</protein>
<dbReference type="Gene3D" id="3.20.20.100">
    <property type="entry name" value="NADP-dependent oxidoreductase domain"/>
    <property type="match status" value="2"/>
</dbReference>
<evidence type="ECO:0000256" key="1">
    <source>
        <dbReference type="ARBA" id="ARBA00023002"/>
    </source>
</evidence>
<feature type="domain" description="NADP-dependent oxidoreductase" evidence="3">
    <location>
        <begin position="102"/>
        <end position="278"/>
    </location>
</feature>
<dbReference type="EMBL" id="JARBDR010000640">
    <property type="protein sequence ID" value="KAJ8310895.1"/>
    <property type="molecule type" value="Genomic_DNA"/>
</dbReference>
<dbReference type="SUPFAM" id="SSF51430">
    <property type="entry name" value="NAD(P)-linked oxidoreductase"/>
    <property type="match status" value="1"/>
</dbReference>
<dbReference type="Pfam" id="PF00248">
    <property type="entry name" value="Aldo_ket_red"/>
    <property type="match status" value="2"/>
</dbReference>
<evidence type="ECO:0000313" key="5">
    <source>
        <dbReference type="Proteomes" id="UP001217089"/>
    </source>
</evidence>
<feature type="non-terminal residue" evidence="4">
    <location>
        <position position="287"/>
    </location>
</feature>
<feature type="domain" description="NADP-dependent oxidoreductase" evidence="3">
    <location>
        <begin position="24"/>
        <end position="100"/>
    </location>
</feature>
<dbReference type="InterPro" id="IPR050523">
    <property type="entry name" value="AKR_Detox_Biosynth"/>
</dbReference>
<keyword evidence="5" id="KW-1185">Reference proteome</keyword>
<organism evidence="4 5">
    <name type="scientific">Tegillarca granosa</name>
    <name type="common">Malaysian cockle</name>
    <name type="synonym">Anadara granosa</name>
    <dbReference type="NCBI Taxonomy" id="220873"/>
    <lineage>
        <taxon>Eukaryota</taxon>
        <taxon>Metazoa</taxon>
        <taxon>Spiralia</taxon>
        <taxon>Lophotrochozoa</taxon>
        <taxon>Mollusca</taxon>
        <taxon>Bivalvia</taxon>
        <taxon>Autobranchia</taxon>
        <taxon>Pteriomorphia</taxon>
        <taxon>Arcoida</taxon>
        <taxon>Arcoidea</taxon>
        <taxon>Arcidae</taxon>
        <taxon>Tegillarca</taxon>
    </lineage>
</organism>
<comment type="similarity">
    <text evidence="2">Belongs to the aldo/keto reductase family. Aldo/keto reductase 2 subfamily.</text>
</comment>
<dbReference type="Proteomes" id="UP001217089">
    <property type="component" value="Unassembled WGS sequence"/>
</dbReference>
<dbReference type="InterPro" id="IPR036812">
    <property type="entry name" value="NAD(P)_OxRdtase_dom_sf"/>
</dbReference>
<proteinExistence type="inferred from homology"/>
<comment type="caution">
    <text evidence="4">The sequence shown here is derived from an EMBL/GenBank/DDBJ whole genome shotgun (WGS) entry which is preliminary data.</text>
</comment>
<keyword evidence="1" id="KW-0560">Oxidoreductase</keyword>